<dbReference type="InterPro" id="IPR001128">
    <property type="entry name" value="Cyt_P450"/>
</dbReference>
<evidence type="ECO:0000256" key="5">
    <source>
        <dbReference type="ARBA" id="ARBA00022692"/>
    </source>
</evidence>
<dbReference type="Pfam" id="PF00067">
    <property type="entry name" value="p450"/>
    <property type="match status" value="1"/>
</dbReference>
<keyword evidence="10" id="KW-0503">Monooxygenase</keyword>
<dbReference type="InterPro" id="IPR050364">
    <property type="entry name" value="Cytochrome_P450_fung"/>
</dbReference>
<dbReference type="Proteomes" id="UP000250043">
    <property type="component" value="Unassembled WGS sequence"/>
</dbReference>
<dbReference type="PANTHER" id="PTHR46300:SF2">
    <property type="entry name" value="CYTOCHROME P450 MONOOXYGENASE ALNH-RELATED"/>
    <property type="match status" value="1"/>
</dbReference>
<keyword evidence="9" id="KW-0408">Iron</keyword>
<evidence type="ECO:0000256" key="11">
    <source>
        <dbReference type="ARBA" id="ARBA00023136"/>
    </source>
</evidence>
<name>A0A8E2APT9_9APHY</name>
<dbReference type="GO" id="GO:0005506">
    <property type="term" value="F:iron ion binding"/>
    <property type="evidence" value="ECO:0007669"/>
    <property type="project" value="InterPro"/>
</dbReference>
<dbReference type="OrthoDB" id="2753961at2759"/>
<keyword evidence="4" id="KW-0349">Heme</keyword>
<organism evidence="12 13">
    <name type="scientific">Obba rivulosa</name>
    <dbReference type="NCBI Taxonomy" id="1052685"/>
    <lineage>
        <taxon>Eukaryota</taxon>
        <taxon>Fungi</taxon>
        <taxon>Dikarya</taxon>
        <taxon>Basidiomycota</taxon>
        <taxon>Agaricomycotina</taxon>
        <taxon>Agaricomycetes</taxon>
        <taxon>Polyporales</taxon>
        <taxon>Gelatoporiaceae</taxon>
        <taxon>Obba</taxon>
    </lineage>
</organism>
<comment type="similarity">
    <text evidence="3">Belongs to the cytochrome P450 family.</text>
</comment>
<evidence type="ECO:0008006" key="14">
    <source>
        <dbReference type="Google" id="ProtNLM"/>
    </source>
</evidence>
<accession>A0A8E2APT9</accession>
<dbReference type="PANTHER" id="PTHR46300">
    <property type="entry name" value="P450, PUTATIVE (EUROFUNG)-RELATED-RELATED"/>
    <property type="match status" value="1"/>
</dbReference>
<keyword evidence="8" id="KW-0560">Oxidoreductase</keyword>
<evidence type="ECO:0000256" key="6">
    <source>
        <dbReference type="ARBA" id="ARBA00022723"/>
    </source>
</evidence>
<dbReference type="GO" id="GO:0016020">
    <property type="term" value="C:membrane"/>
    <property type="evidence" value="ECO:0007669"/>
    <property type="project" value="UniProtKB-SubCell"/>
</dbReference>
<sequence length="197" mass="22394">AVKNLPDWLPFARFKVKAALWRIQLSEFTDQLLLKRERHYPNSPLTYSNLKAKHGEGLSSQKDFDLKWAANLIFGGTIDTTASVVHHPMLLMMLFSNNFTEMREEIDLTAKKSMPTFADGPALQYIEFVFSEILRISCPVPLCLPHHLRKNDHFNGLFIPKDSAVGGHLPTIILVLTVIADIRSRQILCEGFDEMTT</sequence>
<gene>
    <name evidence="12" type="ORF">OBBRIDRAFT_735049</name>
</gene>
<comment type="cofactor">
    <cofactor evidence="1">
        <name>heme</name>
        <dbReference type="ChEBI" id="CHEBI:30413"/>
    </cofactor>
</comment>
<proteinExistence type="inferred from homology"/>
<evidence type="ECO:0000256" key="10">
    <source>
        <dbReference type="ARBA" id="ARBA00023033"/>
    </source>
</evidence>
<keyword evidence="7" id="KW-1133">Transmembrane helix</keyword>
<evidence type="ECO:0000256" key="1">
    <source>
        <dbReference type="ARBA" id="ARBA00001971"/>
    </source>
</evidence>
<dbReference type="InterPro" id="IPR036396">
    <property type="entry name" value="Cyt_P450_sf"/>
</dbReference>
<reference evidence="12 13" key="1">
    <citation type="submission" date="2016-07" db="EMBL/GenBank/DDBJ databases">
        <title>Draft genome of the white-rot fungus Obba rivulosa 3A-2.</title>
        <authorList>
            <consortium name="DOE Joint Genome Institute"/>
            <person name="Miettinen O."/>
            <person name="Riley R."/>
            <person name="Acob R."/>
            <person name="Barry K."/>
            <person name="Cullen D."/>
            <person name="De Vries R."/>
            <person name="Hainaut M."/>
            <person name="Hatakka A."/>
            <person name="Henrissat B."/>
            <person name="Hilden K."/>
            <person name="Kuo R."/>
            <person name="Labutti K."/>
            <person name="Lipzen A."/>
            <person name="Makela M.R."/>
            <person name="Sandor L."/>
            <person name="Spatafora J.W."/>
            <person name="Grigoriev I.V."/>
            <person name="Hibbett D.S."/>
        </authorList>
    </citation>
    <scope>NUCLEOTIDE SEQUENCE [LARGE SCALE GENOMIC DNA]</scope>
    <source>
        <strain evidence="12 13">3A-2</strain>
    </source>
</reference>
<dbReference type="GO" id="GO:0004497">
    <property type="term" value="F:monooxygenase activity"/>
    <property type="evidence" value="ECO:0007669"/>
    <property type="project" value="UniProtKB-KW"/>
</dbReference>
<evidence type="ECO:0000313" key="12">
    <source>
        <dbReference type="EMBL" id="OCH88148.1"/>
    </source>
</evidence>
<dbReference type="EMBL" id="KV722461">
    <property type="protein sequence ID" value="OCH88148.1"/>
    <property type="molecule type" value="Genomic_DNA"/>
</dbReference>
<dbReference type="Gene3D" id="1.10.630.10">
    <property type="entry name" value="Cytochrome P450"/>
    <property type="match status" value="1"/>
</dbReference>
<protein>
    <recommendedName>
        <fullName evidence="14">Cytochrome P450</fullName>
    </recommendedName>
</protein>
<evidence type="ECO:0000256" key="2">
    <source>
        <dbReference type="ARBA" id="ARBA00004370"/>
    </source>
</evidence>
<comment type="subcellular location">
    <subcellularLocation>
        <location evidence="2">Membrane</location>
    </subcellularLocation>
</comment>
<dbReference type="SUPFAM" id="SSF48264">
    <property type="entry name" value="Cytochrome P450"/>
    <property type="match status" value="1"/>
</dbReference>
<evidence type="ECO:0000256" key="4">
    <source>
        <dbReference type="ARBA" id="ARBA00022617"/>
    </source>
</evidence>
<keyword evidence="13" id="KW-1185">Reference proteome</keyword>
<evidence type="ECO:0000256" key="7">
    <source>
        <dbReference type="ARBA" id="ARBA00022989"/>
    </source>
</evidence>
<keyword evidence="11" id="KW-0472">Membrane</keyword>
<feature type="non-terminal residue" evidence="12">
    <location>
        <position position="1"/>
    </location>
</feature>
<dbReference type="GO" id="GO:0020037">
    <property type="term" value="F:heme binding"/>
    <property type="evidence" value="ECO:0007669"/>
    <property type="project" value="InterPro"/>
</dbReference>
<dbReference type="AlphaFoldDB" id="A0A8E2APT9"/>
<evidence type="ECO:0000313" key="13">
    <source>
        <dbReference type="Proteomes" id="UP000250043"/>
    </source>
</evidence>
<evidence type="ECO:0000256" key="3">
    <source>
        <dbReference type="ARBA" id="ARBA00010617"/>
    </source>
</evidence>
<evidence type="ECO:0000256" key="8">
    <source>
        <dbReference type="ARBA" id="ARBA00023002"/>
    </source>
</evidence>
<evidence type="ECO:0000256" key="9">
    <source>
        <dbReference type="ARBA" id="ARBA00023004"/>
    </source>
</evidence>
<keyword evidence="6" id="KW-0479">Metal-binding</keyword>
<keyword evidence="5" id="KW-0812">Transmembrane</keyword>
<dbReference type="GO" id="GO:0016705">
    <property type="term" value="F:oxidoreductase activity, acting on paired donors, with incorporation or reduction of molecular oxygen"/>
    <property type="evidence" value="ECO:0007669"/>
    <property type="project" value="InterPro"/>
</dbReference>